<feature type="DNA-binding region" description="H-T-H motif" evidence="2">
    <location>
        <begin position="28"/>
        <end position="47"/>
    </location>
</feature>
<name>A9KT14_LACP7</name>
<protein>
    <submittedName>
        <fullName evidence="4">Transcriptional regulator, TetR family</fullName>
    </submittedName>
</protein>
<dbReference type="HOGENOM" id="CLU_104512_0_0_9"/>
<evidence type="ECO:0000259" key="3">
    <source>
        <dbReference type="PROSITE" id="PS50977"/>
    </source>
</evidence>
<dbReference type="Pfam" id="PF00440">
    <property type="entry name" value="TetR_N"/>
    <property type="match status" value="1"/>
</dbReference>
<sequence length="185" mass="21315">MNNIVTSKEMILCESRKIVMEKGISAINMRTVANACVVAVGSIYNYFPSKTELISATVEDVWKDIFHMSGDSFEFLNFTDCLLWLFESIKKGCKKYPGFFTLHSMIFASEDKVKGRQMMEHYFGHIKQSLLNVLEHDTNVRSDAFNDILTADEFVNLIFTTFTSMLLQKQDHCKTLLEMVSRCIY</sequence>
<evidence type="ECO:0000313" key="4">
    <source>
        <dbReference type="EMBL" id="ABX42225.1"/>
    </source>
</evidence>
<dbReference type="RefSeq" id="WP_012199879.1">
    <property type="nucleotide sequence ID" value="NC_010001.1"/>
</dbReference>
<reference evidence="5" key="1">
    <citation type="submission" date="2007-11" db="EMBL/GenBank/DDBJ databases">
        <title>Complete genome sequence of Clostridium phytofermentans ISDg.</title>
        <authorList>
            <person name="Leschine S.B."/>
            <person name="Warnick T.A."/>
            <person name="Blanchard J.L."/>
            <person name="Schnell D.J."/>
            <person name="Petit E.L."/>
            <person name="LaTouf W.G."/>
            <person name="Copeland A."/>
            <person name="Lucas S."/>
            <person name="Lapidus A."/>
            <person name="Barry K."/>
            <person name="Glavina del Rio T."/>
            <person name="Dalin E."/>
            <person name="Tice H."/>
            <person name="Pitluck S."/>
            <person name="Kiss H."/>
            <person name="Brettin T."/>
            <person name="Bruce D."/>
            <person name="Detter J.C."/>
            <person name="Han C."/>
            <person name="Kuske C."/>
            <person name="Schmutz J."/>
            <person name="Larimer F."/>
            <person name="Land M."/>
            <person name="Hauser L."/>
            <person name="Kyrpides N."/>
            <person name="Kim E.A."/>
            <person name="Richardson P."/>
        </authorList>
    </citation>
    <scope>NUCLEOTIDE SEQUENCE [LARGE SCALE GENOMIC DNA]</scope>
    <source>
        <strain evidence="5">ATCC 700394 / DSM 18823 / ISDg</strain>
    </source>
</reference>
<dbReference type="SUPFAM" id="SSF46689">
    <property type="entry name" value="Homeodomain-like"/>
    <property type="match status" value="1"/>
</dbReference>
<dbReference type="PRINTS" id="PR00455">
    <property type="entry name" value="HTHTETR"/>
</dbReference>
<evidence type="ECO:0000313" key="5">
    <source>
        <dbReference type="Proteomes" id="UP000000370"/>
    </source>
</evidence>
<evidence type="ECO:0000256" key="2">
    <source>
        <dbReference type="PROSITE-ProRule" id="PRU00335"/>
    </source>
</evidence>
<proteinExistence type="predicted"/>
<dbReference type="eggNOG" id="COG1309">
    <property type="taxonomic scope" value="Bacteria"/>
</dbReference>
<evidence type="ECO:0000256" key="1">
    <source>
        <dbReference type="ARBA" id="ARBA00023125"/>
    </source>
</evidence>
<keyword evidence="5" id="KW-1185">Reference proteome</keyword>
<keyword evidence="1 2" id="KW-0238">DNA-binding</keyword>
<organism evidence="4 5">
    <name type="scientific">Lachnoclostridium phytofermentans (strain ATCC 700394 / DSM 18823 / ISDg)</name>
    <name type="common">Clostridium phytofermentans</name>
    <dbReference type="NCBI Taxonomy" id="357809"/>
    <lineage>
        <taxon>Bacteria</taxon>
        <taxon>Bacillati</taxon>
        <taxon>Bacillota</taxon>
        <taxon>Clostridia</taxon>
        <taxon>Lachnospirales</taxon>
        <taxon>Lachnospiraceae</taxon>
    </lineage>
</organism>
<gene>
    <name evidence="4" type="ordered locus">Cphy_1856</name>
</gene>
<dbReference type="STRING" id="357809.Cphy_1856"/>
<dbReference type="Proteomes" id="UP000000370">
    <property type="component" value="Chromosome"/>
</dbReference>
<feature type="domain" description="HTH tetR-type" evidence="3">
    <location>
        <begin position="5"/>
        <end position="65"/>
    </location>
</feature>
<dbReference type="PROSITE" id="PS50977">
    <property type="entry name" value="HTH_TETR_2"/>
    <property type="match status" value="1"/>
</dbReference>
<dbReference type="KEGG" id="cpy:Cphy_1856"/>
<dbReference type="EMBL" id="CP000885">
    <property type="protein sequence ID" value="ABX42225.1"/>
    <property type="molecule type" value="Genomic_DNA"/>
</dbReference>
<dbReference type="Gene3D" id="1.10.357.10">
    <property type="entry name" value="Tetracycline Repressor, domain 2"/>
    <property type="match status" value="1"/>
</dbReference>
<dbReference type="InterPro" id="IPR001647">
    <property type="entry name" value="HTH_TetR"/>
</dbReference>
<dbReference type="AlphaFoldDB" id="A9KT14"/>
<dbReference type="GO" id="GO:0003677">
    <property type="term" value="F:DNA binding"/>
    <property type="evidence" value="ECO:0007669"/>
    <property type="project" value="UniProtKB-UniRule"/>
</dbReference>
<dbReference type="InterPro" id="IPR009057">
    <property type="entry name" value="Homeodomain-like_sf"/>
</dbReference>
<accession>A9KT14</accession>